<dbReference type="NCBIfam" id="TIGR01840">
    <property type="entry name" value="esterase_phb"/>
    <property type="match status" value="1"/>
</dbReference>
<name>A0A1Y5S658_9RHOB</name>
<keyword evidence="4" id="KW-1185">Reference proteome</keyword>
<dbReference type="InterPro" id="IPR029058">
    <property type="entry name" value="AB_hydrolase_fold"/>
</dbReference>
<accession>A0A1Y5S658</accession>
<organism evidence="3 4">
    <name type="scientific">Palleronia marisminoris</name>
    <dbReference type="NCBI Taxonomy" id="315423"/>
    <lineage>
        <taxon>Bacteria</taxon>
        <taxon>Pseudomonadati</taxon>
        <taxon>Pseudomonadota</taxon>
        <taxon>Alphaproteobacteria</taxon>
        <taxon>Rhodobacterales</taxon>
        <taxon>Roseobacteraceae</taxon>
        <taxon>Palleronia</taxon>
    </lineage>
</organism>
<dbReference type="GO" id="GO:0005576">
    <property type="term" value="C:extracellular region"/>
    <property type="evidence" value="ECO:0007669"/>
    <property type="project" value="InterPro"/>
</dbReference>
<dbReference type="PANTHER" id="PTHR43037:SF1">
    <property type="entry name" value="BLL1128 PROTEIN"/>
    <property type="match status" value="1"/>
</dbReference>
<evidence type="ECO:0000256" key="2">
    <source>
        <dbReference type="ARBA" id="ARBA00022801"/>
    </source>
</evidence>
<dbReference type="AlphaFoldDB" id="A0A1Y5S658"/>
<dbReference type="InterPro" id="IPR050955">
    <property type="entry name" value="Plant_Biomass_Hydrol_Est"/>
</dbReference>
<dbReference type="Gene3D" id="3.40.50.1820">
    <property type="entry name" value="alpha/beta hydrolase"/>
    <property type="match status" value="1"/>
</dbReference>
<dbReference type="InterPro" id="IPR010126">
    <property type="entry name" value="Esterase_phb"/>
</dbReference>
<proteinExistence type="predicted"/>
<sequence>MMDFKPGAWRSAKTGARIDSATDLVNRTLARHGLASGSVQGEGPAQPAGLSDMLARFRQPGQSTAEPVLPEGATFAEDSFTCAAGTRRYRTYVPASARDGATGLVVMLHGCTQTPEDFAVGTGMNALAEEHRFIVVYPHQTRGDNAQSCWNWFSRGDQRRDRGEPSIIAGLTREVIARHGVPADRTFIAGLSAGAAMAVIMGDAYPDLFGGVGAHSGLPTGAANDVPSAFAAMGGQGATSAGTAKGTPVRTIVFHGTADATVHPSNGERIAQSVLDRGPRQNLQTEDKGQAGGRAFRRCTTYDTDGTAAVEHWVVEGMGHAWSGGKPGGSYTDAQGPDASAEMVRFFFTPRTNG</sequence>
<keyword evidence="2" id="KW-0378">Hydrolase</keyword>
<evidence type="ECO:0000256" key="1">
    <source>
        <dbReference type="ARBA" id="ARBA00022729"/>
    </source>
</evidence>
<dbReference type="GO" id="GO:0016787">
    <property type="term" value="F:hydrolase activity"/>
    <property type="evidence" value="ECO:0007669"/>
    <property type="project" value="UniProtKB-KW"/>
</dbReference>
<evidence type="ECO:0000313" key="3">
    <source>
        <dbReference type="EMBL" id="SLN33402.1"/>
    </source>
</evidence>
<reference evidence="3 4" key="1">
    <citation type="submission" date="2017-03" db="EMBL/GenBank/DDBJ databases">
        <authorList>
            <person name="Afonso C.L."/>
            <person name="Miller P.J."/>
            <person name="Scott M.A."/>
            <person name="Spackman E."/>
            <person name="Goraichik I."/>
            <person name="Dimitrov K.M."/>
            <person name="Suarez D.L."/>
            <person name="Swayne D.E."/>
        </authorList>
    </citation>
    <scope>NUCLEOTIDE SEQUENCE [LARGE SCALE GENOMIC DNA]</scope>
    <source>
        <strain evidence="3 4">CECT 7066</strain>
    </source>
</reference>
<dbReference type="SUPFAM" id="SSF53474">
    <property type="entry name" value="alpha/beta-Hydrolases"/>
    <property type="match status" value="1"/>
</dbReference>
<dbReference type="PANTHER" id="PTHR43037">
    <property type="entry name" value="UNNAMED PRODUCT-RELATED"/>
    <property type="match status" value="1"/>
</dbReference>
<gene>
    <name evidence="3" type="ORF">PAM7066_01356</name>
</gene>
<dbReference type="OrthoDB" id="9767239at2"/>
<dbReference type="EMBL" id="FWFV01000003">
    <property type="protein sequence ID" value="SLN33402.1"/>
    <property type="molecule type" value="Genomic_DNA"/>
</dbReference>
<dbReference type="STRING" id="315423.SAMN04488020_10376"/>
<dbReference type="Proteomes" id="UP000193870">
    <property type="component" value="Unassembled WGS sequence"/>
</dbReference>
<evidence type="ECO:0000313" key="4">
    <source>
        <dbReference type="Proteomes" id="UP000193870"/>
    </source>
</evidence>
<dbReference type="Pfam" id="PF10503">
    <property type="entry name" value="Esterase_PHB"/>
    <property type="match status" value="1"/>
</dbReference>
<keyword evidence="1" id="KW-0732">Signal</keyword>
<protein>
    <submittedName>
        <fullName evidence="3">Esterase PHB depolymerase</fullName>
    </submittedName>
</protein>